<feature type="domain" description="ABC transporter" evidence="10">
    <location>
        <begin position="352"/>
        <end position="591"/>
    </location>
</feature>
<evidence type="ECO:0000256" key="3">
    <source>
        <dbReference type="ARBA" id="ARBA00022475"/>
    </source>
</evidence>
<evidence type="ECO:0000256" key="9">
    <source>
        <dbReference type="SAM" id="Phobius"/>
    </source>
</evidence>
<dbReference type="InterPro" id="IPR027417">
    <property type="entry name" value="P-loop_NTPase"/>
</dbReference>
<dbReference type="InterPro" id="IPR011527">
    <property type="entry name" value="ABC1_TM_dom"/>
</dbReference>
<proteinExistence type="predicted"/>
<keyword evidence="8 9" id="KW-0472">Membrane</keyword>
<dbReference type="FunFam" id="3.40.50.300:FF:000287">
    <property type="entry name" value="Multidrug ABC transporter ATP-binding protein"/>
    <property type="match status" value="1"/>
</dbReference>
<keyword evidence="5" id="KW-0547">Nucleotide-binding</keyword>
<dbReference type="InterPro" id="IPR017871">
    <property type="entry name" value="ABC_transporter-like_CS"/>
</dbReference>
<evidence type="ECO:0000256" key="2">
    <source>
        <dbReference type="ARBA" id="ARBA00022448"/>
    </source>
</evidence>
<dbReference type="PANTHER" id="PTHR43394:SF1">
    <property type="entry name" value="ATP-BINDING CASSETTE SUB-FAMILY B MEMBER 10, MITOCHONDRIAL"/>
    <property type="match status" value="1"/>
</dbReference>
<dbReference type="STRING" id="1817864.A2Z21_09720"/>
<dbReference type="Pfam" id="PF00664">
    <property type="entry name" value="ABC_membrane"/>
    <property type="match status" value="1"/>
</dbReference>
<dbReference type="SMART" id="SM00382">
    <property type="entry name" value="AAA"/>
    <property type="match status" value="1"/>
</dbReference>
<dbReference type="Gene3D" id="1.20.1560.10">
    <property type="entry name" value="ABC transporter type 1, transmembrane domain"/>
    <property type="match status" value="1"/>
</dbReference>
<evidence type="ECO:0000313" key="13">
    <source>
        <dbReference type="Proteomes" id="UP000179157"/>
    </source>
</evidence>
<comment type="caution">
    <text evidence="12">The sequence shown here is derived from an EMBL/GenBank/DDBJ whole genome shotgun (WGS) entry which is preliminary data.</text>
</comment>
<dbReference type="GO" id="GO:0015421">
    <property type="term" value="F:ABC-type oligopeptide transporter activity"/>
    <property type="evidence" value="ECO:0007669"/>
    <property type="project" value="TreeGrafter"/>
</dbReference>
<dbReference type="InterPro" id="IPR036640">
    <property type="entry name" value="ABC1_TM_sf"/>
</dbReference>
<dbReference type="PROSITE" id="PS50929">
    <property type="entry name" value="ABC_TM1F"/>
    <property type="match status" value="1"/>
</dbReference>
<keyword evidence="4 9" id="KW-0812">Transmembrane</keyword>
<dbReference type="CDD" id="cd18544">
    <property type="entry name" value="ABC_6TM_TmrA_like"/>
    <property type="match status" value="1"/>
</dbReference>
<dbReference type="PROSITE" id="PS00211">
    <property type="entry name" value="ABC_TRANSPORTER_1"/>
    <property type="match status" value="1"/>
</dbReference>
<dbReference type="InterPro" id="IPR039421">
    <property type="entry name" value="Type_1_exporter"/>
</dbReference>
<gene>
    <name evidence="12" type="ORF">A2Z21_09720</name>
</gene>
<dbReference type="PANTHER" id="PTHR43394">
    <property type="entry name" value="ATP-DEPENDENT PERMEASE MDL1, MITOCHONDRIAL"/>
    <property type="match status" value="1"/>
</dbReference>
<evidence type="ECO:0000256" key="4">
    <source>
        <dbReference type="ARBA" id="ARBA00022692"/>
    </source>
</evidence>
<dbReference type="GO" id="GO:0005886">
    <property type="term" value="C:plasma membrane"/>
    <property type="evidence" value="ECO:0007669"/>
    <property type="project" value="UniProtKB-SubCell"/>
</dbReference>
<evidence type="ECO:0000256" key="7">
    <source>
        <dbReference type="ARBA" id="ARBA00022989"/>
    </source>
</evidence>
<comment type="subcellular location">
    <subcellularLocation>
        <location evidence="1">Cell membrane</location>
        <topology evidence="1">Multi-pass membrane protein</topology>
    </subcellularLocation>
</comment>
<feature type="transmembrane region" description="Helical" evidence="9">
    <location>
        <begin position="286"/>
        <end position="306"/>
    </location>
</feature>
<accession>A0A1F5UQ26</accession>
<reference evidence="12 13" key="1">
    <citation type="journal article" date="2016" name="Nat. Commun.">
        <title>Thousands of microbial genomes shed light on interconnected biogeochemical processes in an aquifer system.</title>
        <authorList>
            <person name="Anantharaman K."/>
            <person name="Brown C.T."/>
            <person name="Hug L.A."/>
            <person name="Sharon I."/>
            <person name="Castelle C.J."/>
            <person name="Probst A.J."/>
            <person name="Thomas B.C."/>
            <person name="Singh A."/>
            <person name="Wilkins M.J."/>
            <person name="Karaoz U."/>
            <person name="Brodie E.L."/>
            <person name="Williams K.H."/>
            <person name="Hubbard S.S."/>
            <person name="Banfield J.F."/>
        </authorList>
    </citation>
    <scope>NUCLEOTIDE SEQUENCE [LARGE SCALE GENOMIC DNA]</scope>
    <source>
        <strain evidence="13">RBG_16_55_9</strain>
    </source>
</reference>
<evidence type="ECO:0008006" key="14">
    <source>
        <dbReference type="Google" id="ProtNLM"/>
    </source>
</evidence>
<dbReference type="GO" id="GO:0016887">
    <property type="term" value="F:ATP hydrolysis activity"/>
    <property type="evidence" value="ECO:0007669"/>
    <property type="project" value="InterPro"/>
</dbReference>
<dbReference type="SUPFAM" id="SSF90123">
    <property type="entry name" value="ABC transporter transmembrane region"/>
    <property type="match status" value="1"/>
</dbReference>
<evidence type="ECO:0000256" key="6">
    <source>
        <dbReference type="ARBA" id="ARBA00022840"/>
    </source>
</evidence>
<feature type="transmembrane region" description="Helical" evidence="9">
    <location>
        <begin position="29"/>
        <end position="53"/>
    </location>
</feature>
<evidence type="ECO:0000256" key="1">
    <source>
        <dbReference type="ARBA" id="ARBA00004651"/>
    </source>
</evidence>
<dbReference type="FunFam" id="1.20.1560.10:FF:000011">
    <property type="entry name" value="Multidrug ABC transporter ATP-binding protein"/>
    <property type="match status" value="1"/>
</dbReference>
<dbReference type="Pfam" id="PF00005">
    <property type="entry name" value="ABC_tran"/>
    <property type="match status" value="1"/>
</dbReference>
<evidence type="ECO:0000259" key="10">
    <source>
        <dbReference type="PROSITE" id="PS50893"/>
    </source>
</evidence>
<dbReference type="CDD" id="cd03254">
    <property type="entry name" value="ABCC_Glucan_exporter_like"/>
    <property type="match status" value="1"/>
</dbReference>
<feature type="transmembrane region" description="Helical" evidence="9">
    <location>
        <begin position="178"/>
        <end position="196"/>
    </location>
</feature>
<evidence type="ECO:0000259" key="11">
    <source>
        <dbReference type="PROSITE" id="PS50929"/>
    </source>
</evidence>
<dbReference type="SUPFAM" id="SSF52540">
    <property type="entry name" value="P-loop containing nucleoside triphosphate hydrolases"/>
    <property type="match status" value="1"/>
</dbReference>
<dbReference type="InterPro" id="IPR003439">
    <property type="entry name" value="ABC_transporter-like_ATP-bd"/>
</dbReference>
<keyword evidence="7 9" id="KW-1133">Transmembrane helix</keyword>
<feature type="transmembrane region" description="Helical" evidence="9">
    <location>
        <begin position="73"/>
        <end position="100"/>
    </location>
</feature>
<keyword evidence="3" id="KW-1003">Cell membrane</keyword>
<feature type="domain" description="ABC transmembrane type-1" evidence="11">
    <location>
        <begin position="34"/>
        <end position="321"/>
    </location>
</feature>
<evidence type="ECO:0000313" key="12">
    <source>
        <dbReference type="EMBL" id="OGF53235.1"/>
    </source>
</evidence>
<keyword evidence="2" id="KW-0813">Transport</keyword>
<dbReference type="AlphaFoldDB" id="A0A1F5UQ26"/>
<feature type="transmembrane region" description="Helical" evidence="9">
    <location>
        <begin position="153"/>
        <end position="172"/>
    </location>
</feature>
<dbReference type="PROSITE" id="PS50893">
    <property type="entry name" value="ABC_TRANSPORTER_2"/>
    <property type="match status" value="1"/>
</dbReference>
<name>A0A1F5UQ26_FRAXR</name>
<dbReference type="InterPro" id="IPR003593">
    <property type="entry name" value="AAA+_ATPase"/>
</dbReference>
<dbReference type="Gene3D" id="3.40.50.300">
    <property type="entry name" value="P-loop containing nucleotide triphosphate hydrolases"/>
    <property type="match status" value="1"/>
</dbReference>
<dbReference type="GO" id="GO:0005524">
    <property type="term" value="F:ATP binding"/>
    <property type="evidence" value="ECO:0007669"/>
    <property type="project" value="UniProtKB-KW"/>
</dbReference>
<protein>
    <recommendedName>
        <fullName evidence="14">ABC transporter ATP-binding protein</fullName>
    </recommendedName>
</protein>
<keyword evidence="6" id="KW-0067">ATP-binding</keyword>
<dbReference type="Proteomes" id="UP000179157">
    <property type="component" value="Unassembled WGS sequence"/>
</dbReference>
<evidence type="ECO:0000256" key="5">
    <source>
        <dbReference type="ARBA" id="ARBA00022741"/>
    </source>
</evidence>
<organism evidence="12 13">
    <name type="scientific">Fraserbacteria sp. (strain RBG_16_55_9)</name>
    <dbReference type="NCBI Taxonomy" id="1817864"/>
    <lineage>
        <taxon>Bacteria</taxon>
        <taxon>Candidatus Fraseribacteriota</taxon>
    </lineage>
</organism>
<sequence>MQYAWEEEKLGKAYDAALMKRLMRYVKPYRGLFVAAIVLSLIMTGTELVFPYITKIVIDRFMLPSQPYEQAIAGVAQFALVFLVLLLARLLFSFIQVYVLQYTGQRVMYDMRTEIFSHLMKLPVRFFDKNPVGRLVTRATNDVAAINEMYSAVLVYLFKDAFLIVGIFAIMFQLNWRLASLILLLTPLLMWITFEFRKRARDAYREVRRKLAKLNAYLAESISGMRIIQLFVREGGSFQNFSGINREEYDANMQQVTIFAVFQPLIGLLRAVATALILWYGGFNVIGGAFTLGSLVAFVSYIEMLFQPLSDLAEKYNILQGAMASSERIFLLLDEPEERYEGKTPLEVKGRIEFRDVWFAYASELKGVSDWILKDVSFTVEPGERVAIVGPTGSGKTTIISLMLRLYEVQKGQILLDGVDIKELDLESLRSQMAVVLQDVFLFSGDILGNIRLQNDGISRDRAIEAAHFVQANDFIRDLPRGYDEEVKERGATLSVGQRQLLAFARAVAFNPKILILDEATANIDSKTESLIQSSIAKILEGRTSIVIAHRLSTIRHSDKILVLHRGRIIEEGTHEKLLANKGLYHALYTLQFGETGGRSTLDQTRRVEEELAAVEEDSQWLR</sequence>
<dbReference type="EMBL" id="MFGX01000109">
    <property type="protein sequence ID" value="OGF53235.1"/>
    <property type="molecule type" value="Genomic_DNA"/>
</dbReference>
<evidence type="ECO:0000256" key="8">
    <source>
        <dbReference type="ARBA" id="ARBA00023136"/>
    </source>
</evidence>